<evidence type="ECO:0000313" key="2">
    <source>
        <dbReference type="EMBL" id="KAJ4309347.1"/>
    </source>
</evidence>
<feature type="region of interest" description="Disordered" evidence="1">
    <location>
        <begin position="302"/>
        <end position="322"/>
    </location>
</feature>
<keyword evidence="3" id="KW-1185">Reference proteome</keyword>
<dbReference type="InterPro" id="IPR029058">
    <property type="entry name" value="AB_hydrolase_fold"/>
</dbReference>
<sequence length="398" mass="45531">MPACLLHVFRATRNRLINVGTGPSRRLFSSQSHERVSVRCRSAGHVNIDLFNIAEHHPQSPLFIHFPPFPTSNGRHTPLPKFLQGKPVASINYRWNSFDPGLVALPSTEGLWPTPVHDTGFAYSWLVENLAPEGIQRRDIYVYGSHLGASLATSLALTESRPHKPFGVRGFVSYNGIYNWTMFLPDHPVNRTTWRSKGTGFIYKPQGSAYMHYLQEHLPVFFQSPNDLFDPFVSPSLFFHNPGLRIPSSYNMSEDDAAWIEALTNPDAAPAVEEKAPRKSRLVFPPRQSTLKIPETLLLYDSPPLPARSNKPGRPKGTKPWGNCLEVQARELEEMMHRSIERVELKERGLWDDEIDMWENEETRRVKVREAGEERGTLEMDEKGEEIVEEWLEERIRT</sequence>
<accession>A0A9W8TD63</accession>
<evidence type="ECO:0000256" key="1">
    <source>
        <dbReference type="SAM" id="MobiDB-lite"/>
    </source>
</evidence>
<protein>
    <submittedName>
        <fullName evidence="2">Uncharacterized protein</fullName>
    </submittedName>
</protein>
<dbReference type="AlphaFoldDB" id="A0A9W8TD63"/>
<dbReference type="Gene3D" id="3.40.50.1820">
    <property type="entry name" value="alpha/beta hydrolase"/>
    <property type="match status" value="1"/>
</dbReference>
<proteinExistence type="predicted"/>
<comment type="caution">
    <text evidence="2">The sequence shown here is derived from an EMBL/GenBank/DDBJ whole genome shotgun (WGS) entry which is preliminary data.</text>
</comment>
<evidence type="ECO:0000313" key="3">
    <source>
        <dbReference type="Proteomes" id="UP001140502"/>
    </source>
</evidence>
<gene>
    <name evidence="2" type="ORF">N0V84_011547</name>
</gene>
<dbReference type="SUPFAM" id="SSF53474">
    <property type="entry name" value="alpha/beta-Hydrolases"/>
    <property type="match status" value="1"/>
</dbReference>
<name>A0A9W8TD63_9HYPO</name>
<dbReference type="OrthoDB" id="5396420at2759"/>
<dbReference type="Proteomes" id="UP001140502">
    <property type="component" value="Unassembled WGS sequence"/>
</dbReference>
<reference evidence="2" key="1">
    <citation type="submission" date="2022-10" db="EMBL/GenBank/DDBJ databases">
        <title>Tapping the CABI collections for fungal endophytes: first genome assemblies for Collariella, Neodidymelliopsis, Ascochyta clinopodiicola, Didymella pomorum, Didymosphaeria variabile, Neocosmospora piperis and Neocucurbitaria cava.</title>
        <authorList>
            <person name="Hill R."/>
        </authorList>
    </citation>
    <scope>NUCLEOTIDE SEQUENCE</scope>
    <source>
        <strain evidence="2">IMI 366586</strain>
    </source>
</reference>
<organism evidence="2 3">
    <name type="scientific">Fusarium piperis</name>
    <dbReference type="NCBI Taxonomy" id="1435070"/>
    <lineage>
        <taxon>Eukaryota</taxon>
        <taxon>Fungi</taxon>
        <taxon>Dikarya</taxon>
        <taxon>Ascomycota</taxon>
        <taxon>Pezizomycotina</taxon>
        <taxon>Sordariomycetes</taxon>
        <taxon>Hypocreomycetidae</taxon>
        <taxon>Hypocreales</taxon>
        <taxon>Nectriaceae</taxon>
        <taxon>Fusarium</taxon>
        <taxon>Fusarium solani species complex</taxon>
    </lineage>
</organism>
<dbReference type="EMBL" id="JAPEUR010000442">
    <property type="protein sequence ID" value="KAJ4309347.1"/>
    <property type="molecule type" value="Genomic_DNA"/>
</dbReference>